<dbReference type="Proteomes" id="UP001366503">
    <property type="component" value="Unassembled WGS sequence"/>
</dbReference>
<dbReference type="InterPro" id="IPR014748">
    <property type="entry name" value="Enoyl-CoA_hydra_C"/>
</dbReference>
<keyword evidence="5" id="KW-1185">Reference proteome</keyword>
<dbReference type="RefSeq" id="WP_337092812.1">
    <property type="nucleotide sequence ID" value="NZ_JAPYKO010000005.1"/>
</dbReference>
<gene>
    <name evidence="4" type="ORF">O7A05_09805</name>
</gene>
<sequence>MTLADSHSAKVILERPAEYVALIRFDRPEKKNALHSSMIVELGRLLTQLETDSAVRCVVITGSDSSFAAGADIKEMVAFGPMAVANSPARVAAWRAIEFFGKPLIAAVNGIAFGAGCELAMVCDFIVAGANAEFGQPEIKIGGMAGDGGTQRLPRKLSPNLASYMLLTGEPINAERALQFGFAVEVCTVADTVSRAVQIAATIAQRAPAAVRATKACIRTAVGATAENGLAFEQSAIARLTMTDDSKEGMLAFTEKRPPDFTGT</sequence>
<dbReference type="InterPro" id="IPR029045">
    <property type="entry name" value="ClpP/crotonase-like_dom_sf"/>
</dbReference>
<comment type="caution">
    <text evidence="4">The sequence shown here is derived from an EMBL/GenBank/DDBJ whole genome shotgun (WGS) entry which is preliminary data.</text>
</comment>
<evidence type="ECO:0000313" key="4">
    <source>
        <dbReference type="EMBL" id="MEI9402455.1"/>
    </source>
</evidence>
<reference evidence="4 5" key="1">
    <citation type="submission" date="2022-12" db="EMBL/GenBank/DDBJ databases">
        <authorList>
            <person name="Muema E."/>
        </authorList>
    </citation>
    <scope>NUCLEOTIDE SEQUENCE [LARGE SCALE GENOMIC DNA]</scope>
    <source>
        <strain evidence="5">1330</strain>
    </source>
</reference>
<evidence type="ECO:0000256" key="2">
    <source>
        <dbReference type="ARBA" id="ARBA00023239"/>
    </source>
</evidence>
<keyword evidence="2" id="KW-0456">Lyase</keyword>
<name>A0ABU8K9V2_9HYPH</name>
<evidence type="ECO:0000256" key="1">
    <source>
        <dbReference type="ARBA" id="ARBA00005254"/>
    </source>
</evidence>
<dbReference type="EMBL" id="JAPYKO010000005">
    <property type="protein sequence ID" value="MEI9402455.1"/>
    <property type="molecule type" value="Genomic_DNA"/>
</dbReference>
<evidence type="ECO:0000313" key="5">
    <source>
        <dbReference type="Proteomes" id="UP001366503"/>
    </source>
</evidence>
<dbReference type="Gene3D" id="3.90.226.10">
    <property type="entry name" value="2-enoyl-CoA Hydratase, Chain A, domain 1"/>
    <property type="match status" value="1"/>
</dbReference>
<dbReference type="CDD" id="cd06558">
    <property type="entry name" value="crotonase-like"/>
    <property type="match status" value="1"/>
</dbReference>
<accession>A0ABU8K9V2</accession>
<dbReference type="PANTHER" id="PTHR11941">
    <property type="entry name" value="ENOYL-COA HYDRATASE-RELATED"/>
    <property type="match status" value="1"/>
</dbReference>
<dbReference type="Pfam" id="PF00378">
    <property type="entry name" value="ECH_1"/>
    <property type="match status" value="1"/>
</dbReference>
<dbReference type="PROSITE" id="PS00166">
    <property type="entry name" value="ENOYL_COA_HYDRATASE"/>
    <property type="match status" value="1"/>
</dbReference>
<dbReference type="InterPro" id="IPR018376">
    <property type="entry name" value="Enoyl-CoA_hyd/isom_CS"/>
</dbReference>
<proteinExistence type="inferred from homology"/>
<protein>
    <submittedName>
        <fullName evidence="4">Enoyl-CoA hydratase-related protein</fullName>
    </submittedName>
</protein>
<dbReference type="Gene3D" id="1.10.12.10">
    <property type="entry name" value="Lyase 2-enoyl-coa Hydratase, Chain A, domain 2"/>
    <property type="match status" value="1"/>
</dbReference>
<organism evidence="4 5">
    <name type="scientific">Mesorhizobium argentiipisi</name>
    <dbReference type="NCBI Taxonomy" id="3015175"/>
    <lineage>
        <taxon>Bacteria</taxon>
        <taxon>Pseudomonadati</taxon>
        <taxon>Pseudomonadota</taxon>
        <taxon>Alphaproteobacteria</taxon>
        <taxon>Hyphomicrobiales</taxon>
        <taxon>Phyllobacteriaceae</taxon>
        <taxon>Mesorhizobium</taxon>
    </lineage>
</organism>
<dbReference type="InterPro" id="IPR001753">
    <property type="entry name" value="Enoyl-CoA_hydra/iso"/>
</dbReference>
<dbReference type="PANTHER" id="PTHR11941:SF54">
    <property type="entry name" value="ENOYL-COA HYDRATASE, MITOCHONDRIAL"/>
    <property type="match status" value="1"/>
</dbReference>
<comment type="similarity">
    <text evidence="1 3">Belongs to the enoyl-CoA hydratase/isomerase family.</text>
</comment>
<evidence type="ECO:0000256" key="3">
    <source>
        <dbReference type="RuleBase" id="RU003707"/>
    </source>
</evidence>
<dbReference type="SUPFAM" id="SSF52096">
    <property type="entry name" value="ClpP/crotonase"/>
    <property type="match status" value="1"/>
</dbReference>